<dbReference type="RefSeq" id="WP_066613105.1">
    <property type="nucleotide sequence ID" value="NZ_LQQU01000028.1"/>
</dbReference>
<feature type="compositionally biased region" description="Low complexity" evidence="1">
    <location>
        <begin position="253"/>
        <end position="271"/>
    </location>
</feature>
<organism evidence="2 3">
    <name type="scientific">Crenobacter luteus</name>
    <dbReference type="NCBI Taxonomy" id="1452487"/>
    <lineage>
        <taxon>Bacteria</taxon>
        <taxon>Pseudomonadati</taxon>
        <taxon>Pseudomonadota</taxon>
        <taxon>Betaproteobacteria</taxon>
        <taxon>Neisseriales</taxon>
        <taxon>Neisseriaceae</taxon>
        <taxon>Crenobacter</taxon>
    </lineage>
</organism>
<name>A0A165F2W2_9NEIS</name>
<proteinExistence type="predicted"/>
<gene>
    <name evidence="2" type="ORF">AVW16_12435</name>
</gene>
<evidence type="ECO:0000313" key="3">
    <source>
        <dbReference type="Proteomes" id="UP000076625"/>
    </source>
</evidence>
<dbReference type="OrthoDB" id="9111805at2"/>
<keyword evidence="3" id="KW-1185">Reference proteome</keyword>
<comment type="caution">
    <text evidence="2">The sequence shown here is derived from an EMBL/GenBank/DDBJ whole genome shotgun (WGS) entry which is preliminary data.</text>
</comment>
<dbReference type="AlphaFoldDB" id="A0A165F2W2"/>
<evidence type="ECO:0000256" key="1">
    <source>
        <dbReference type="SAM" id="MobiDB-lite"/>
    </source>
</evidence>
<reference evidence="3" key="1">
    <citation type="submission" date="2016-01" db="EMBL/GenBank/DDBJ databases">
        <title>Draft genome of Chromobacterium sp. F49.</title>
        <authorList>
            <person name="Hong K.W."/>
        </authorList>
    </citation>
    <scope>NUCLEOTIDE SEQUENCE [LARGE SCALE GENOMIC DNA]</scope>
    <source>
        <strain evidence="3">CN10</strain>
    </source>
</reference>
<sequence length="271" mass="29611">MPDSLLIELTPDTIRLSRLEGWWRQRVTALGETALGPLGQQGLADALGGLLDEHRCVRRRTAVVVSDTLARLFMVEPPRNAARPGDCKAAAELRFHALYGDNAAAWVLRADWDARHPFLAGALPCELLDGLRQAASAHKLALTRVQPHFVAQWNRWRRRLKGDAWFGSAHAGMLTLGLVAQGRLLEVRSLHIPAEAMHDAQWLDKQLARVALRSALTAPPRIQLCGTIPMAWLENSPDGVTRDWLDPVPPAADTPAGEAAAGALAREGVRS</sequence>
<dbReference type="EMBL" id="LQQU01000028">
    <property type="protein sequence ID" value="KZE30299.1"/>
    <property type="molecule type" value="Genomic_DNA"/>
</dbReference>
<feature type="region of interest" description="Disordered" evidence="1">
    <location>
        <begin position="247"/>
        <end position="271"/>
    </location>
</feature>
<protein>
    <submittedName>
        <fullName evidence="2">Uncharacterized protein</fullName>
    </submittedName>
</protein>
<dbReference type="Proteomes" id="UP000076625">
    <property type="component" value="Unassembled WGS sequence"/>
</dbReference>
<evidence type="ECO:0000313" key="2">
    <source>
        <dbReference type="EMBL" id="KZE30299.1"/>
    </source>
</evidence>
<accession>A0A165F2W2</accession>
<dbReference type="STRING" id="1452487.AVW16_12435"/>